<dbReference type="InterPro" id="IPR000683">
    <property type="entry name" value="Gfo/Idh/MocA-like_OxRdtase_N"/>
</dbReference>
<dbReference type="GO" id="GO:0033712">
    <property type="term" value="F:1,5-anhydro-D-fructose reductase (1,5-anhydro-D-mannitol-forming) activity"/>
    <property type="evidence" value="ECO:0007669"/>
    <property type="project" value="UniProtKB-EC"/>
</dbReference>
<dbReference type="Pfam" id="PF22725">
    <property type="entry name" value="GFO_IDH_MocA_C3"/>
    <property type="match status" value="1"/>
</dbReference>
<evidence type="ECO:0000256" key="2">
    <source>
        <dbReference type="ARBA" id="ARBA00023002"/>
    </source>
</evidence>
<dbReference type="Gene3D" id="3.30.360.10">
    <property type="entry name" value="Dihydrodipicolinate Reductase, domain 2"/>
    <property type="match status" value="1"/>
</dbReference>
<dbReference type="InterPro" id="IPR036291">
    <property type="entry name" value="NAD(P)-bd_dom_sf"/>
</dbReference>
<dbReference type="Gene3D" id="3.40.50.720">
    <property type="entry name" value="NAD(P)-binding Rossmann-like Domain"/>
    <property type="match status" value="1"/>
</dbReference>
<name>A0A238KR90_9RHOB</name>
<dbReference type="EMBL" id="FXYH01000011">
    <property type="protein sequence ID" value="SMX45374.1"/>
    <property type="molecule type" value="Genomic_DNA"/>
</dbReference>
<proteinExistence type="inferred from homology"/>
<comment type="similarity">
    <text evidence="1">Belongs to the Gfo/Idh/MocA family.</text>
</comment>
<organism evidence="5 6">
    <name type="scientific">Pelagimonas varians</name>
    <dbReference type="NCBI Taxonomy" id="696760"/>
    <lineage>
        <taxon>Bacteria</taxon>
        <taxon>Pseudomonadati</taxon>
        <taxon>Pseudomonadota</taxon>
        <taxon>Alphaproteobacteria</taxon>
        <taxon>Rhodobacterales</taxon>
        <taxon>Roseobacteraceae</taxon>
        <taxon>Pelagimonas</taxon>
    </lineage>
</organism>
<keyword evidence="2 5" id="KW-0560">Oxidoreductase</keyword>
<feature type="domain" description="Gfo/Idh/MocA-like oxidoreductase N-terminal" evidence="3">
    <location>
        <begin position="3"/>
        <end position="118"/>
    </location>
</feature>
<feature type="domain" description="GFO/IDH/MocA-like oxidoreductase" evidence="4">
    <location>
        <begin position="131"/>
        <end position="248"/>
    </location>
</feature>
<evidence type="ECO:0000259" key="3">
    <source>
        <dbReference type="Pfam" id="PF01408"/>
    </source>
</evidence>
<dbReference type="PANTHER" id="PTHR22604:SF105">
    <property type="entry name" value="TRANS-1,2-DIHYDROBENZENE-1,2-DIOL DEHYDROGENASE"/>
    <property type="match status" value="1"/>
</dbReference>
<dbReference type="AlphaFoldDB" id="A0A238KR90"/>
<dbReference type="RefSeq" id="WP_097805496.1">
    <property type="nucleotide sequence ID" value="NZ_FXYH01000011.1"/>
</dbReference>
<evidence type="ECO:0000256" key="1">
    <source>
        <dbReference type="ARBA" id="ARBA00010928"/>
    </source>
</evidence>
<dbReference type="InterPro" id="IPR050984">
    <property type="entry name" value="Gfo/Idh/MocA_domain"/>
</dbReference>
<dbReference type="SUPFAM" id="SSF55347">
    <property type="entry name" value="Glyceraldehyde-3-phosphate dehydrogenase-like, C-terminal domain"/>
    <property type="match status" value="1"/>
</dbReference>
<gene>
    <name evidence="5" type="primary">afr_2</name>
    <name evidence="5" type="ORF">PEV8663_03024</name>
</gene>
<protein>
    <submittedName>
        <fullName evidence="5">1,5-anhydro-D-fructose reductase</fullName>
        <ecNumber evidence="5">1.1.1.292</ecNumber>
    </submittedName>
</protein>
<reference evidence="5 6" key="1">
    <citation type="submission" date="2017-05" db="EMBL/GenBank/DDBJ databases">
        <authorList>
            <person name="Song R."/>
            <person name="Chenine A.L."/>
            <person name="Ruprecht R.M."/>
        </authorList>
    </citation>
    <scope>NUCLEOTIDE SEQUENCE [LARGE SCALE GENOMIC DNA]</scope>
    <source>
        <strain evidence="5 6">CECT 8663</strain>
    </source>
</reference>
<dbReference type="Proteomes" id="UP000220836">
    <property type="component" value="Unassembled WGS sequence"/>
</dbReference>
<dbReference type="SUPFAM" id="SSF51735">
    <property type="entry name" value="NAD(P)-binding Rossmann-fold domains"/>
    <property type="match status" value="1"/>
</dbReference>
<dbReference type="Pfam" id="PF01408">
    <property type="entry name" value="GFO_IDH_MocA"/>
    <property type="match status" value="1"/>
</dbReference>
<accession>A0A238KR90</accession>
<sequence>MTLNWAIIGTGFISNKVIDGIKRSDGSQVQVIAGRKPDTLAKFQDEHAIPEVSTDYEAVLTDPKVDAVYIGLPNHVHHTVTGAAAKAGKAVLSEKSLTTTMNQADALMAAINDHNTFFVEGFMYLAHPFLQRFQAILMDGRLGDLRAVSGFYAADIWKFVNPMGMGTLYNLGCYPASLLQLTVQTMCGNDAFVNRRLQGVGNLGADGTVCDAACTVRFDNGILATLQSTDSYGTRNAFSVLGTKGELRFVSNPWQPIGGRSHLQWCPYDGQIEDIYVEDDFDAFYHQIKMVERHVLAGDREAARPSPRHADSYEIMGFLTEWEAACRSG</sequence>
<keyword evidence="6" id="KW-1185">Reference proteome</keyword>
<dbReference type="PANTHER" id="PTHR22604">
    <property type="entry name" value="OXIDOREDUCTASES"/>
    <property type="match status" value="1"/>
</dbReference>
<dbReference type="EC" id="1.1.1.292" evidence="5"/>
<dbReference type="GO" id="GO:0000166">
    <property type="term" value="F:nucleotide binding"/>
    <property type="evidence" value="ECO:0007669"/>
    <property type="project" value="InterPro"/>
</dbReference>
<evidence type="ECO:0000313" key="6">
    <source>
        <dbReference type="Proteomes" id="UP000220836"/>
    </source>
</evidence>
<dbReference type="OrthoDB" id="9792935at2"/>
<dbReference type="InterPro" id="IPR055170">
    <property type="entry name" value="GFO_IDH_MocA-like_dom"/>
</dbReference>
<evidence type="ECO:0000259" key="4">
    <source>
        <dbReference type="Pfam" id="PF22725"/>
    </source>
</evidence>
<evidence type="ECO:0000313" key="5">
    <source>
        <dbReference type="EMBL" id="SMX45374.1"/>
    </source>
</evidence>